<gene>
    <name evidence="8 13" type="primary">hemA</name>
    <name evidence="13" type="ORF">GCM10023116_41420</name>
</gene>
<evidence type="ECO:0000259" key="12">
    <source>
        <dbReference type="Pfam" id="PF05201"/>
    </source>
</evidence>
<evidence type="ECO:0000256" key="2">
    <source>
        <dbReference type="ARBA" id="ARBA00005916"/>
    </source>
</evidence>
<dbReference type="Gene3D" id="3.30.460.30">
    <property type="entry name" value="Glutamyl-tRNA reductase, N-terminal domain"/>
    <property type="match status" value="1"/>
</dbReference>
<evidence type="ECO:0000256" key="6">
    <source>
        <dbReference type="ARBA" id="ARBA00023244"/>
    </source>
</evidence>
<protein>
    <recommendedName>
        <fullName evidence="3 8">Glutamyl-tRNA reductase</fullName>
        <shortName evidence="8">GluTR</shortName>
        <ecNumber evidence="3 8">1.2.1.70</ecNumber>
    </recommendedName>
</protein>
<dbReference type="InterPro" id="IPR036453">
    <property type="entry name" value="GluRdtase_dimer_dom_sf"/>
</dbReference>
<dbReference type="InterPro" id="IPR000343">
    <property type="entry name" value="4pyrrol_synth_GluRdtase"/>
</dbReference>
<name>A0ABP8V6I2_9GAMM</name>
<dbReference type="Pfam" id="PF05201">
    <property type="entry name" value="GlutR_N"/>
    <property type="match status" value="1"/>
</dbReference>
<keyword evidence="5 8" id="KW-0560">Oxidoreductase</keyword>
<dbReference type="PIRSF" id="PIRSF000445">
    <property type="entry name" value="4pyrrol_synth_GluRdtase"/>
    <property type="match status" value="1"/>
</dbReference>
<dbReference type="InterPro" id="IPR018214">
    <property type="entry name" value="GluRdtase_CS"/>
</dbReference>
<comment type="subunit">
    <text evidence="8">Homodimer.</text>
</comment>
<feature type="active site" description="Nucleophile" evidence="8">
    <location>
        <position position="50"/>
    </location>
</feature>
<comment type="pathway">
    <text evidence="1 8 9">Porphyrin-containing compound metabolism; protoporphyrin-IX biosynthesis; 5-aminolevulinate from L-glutamyl-tRNA(Glu): step 1/2.</text>
</comment>
<feature type="domain" description="Glutamyl-tRNA reductase N-terminal" evidence="12">
    <location>
        <begin position="6"/>
        <end position="153"/>
    </location>
</feature>
<organism evidence="13 14">
    <name type="scientific">Kistimonas scapharcae</name>
    <dbReference type="NCBI Taxonomy" id="1036133"/>
    <lineage>
        <taxon>Bacteria</taxon>
        <taxon>Pseudomonadati</taxon>
        <taxon>Pseudomonadota</taxon>
        <taxon>Gammaproteobacteria</taxon>
        <taxon>Oceanospirillales</taxon>
        <taxon>Endozoicomonadaceae</taxon>
        <taxon>Kistimonas</taxon>
    </lineage>
</organism>
<dbReference type="HAMAP" id="MF_00087">
    <property type="entry name" value="Glu_tRNA_reductase"/>
    <property type="match status" value="1"/>
</dbReference>
<dbReference type="SUPFAM" id="SSF51735">
    <property type="entry name" value="NAD(P)-binding Rossmann-fold domains"/>
    <property type="match status" value="1"/>
</dbReference>
<dbReference type="CDD" id="cd05213">
    <property type="entry name" value="NAD_bind_Glutamyl_tRNA_reduct"/>
    <property type="match status" value="1"/>
</dbReference>
<feature type="binding site" evidence="8">
    <location>
        <position position="106"/>
    </location>
    <ligand>
        <name>substrate</name>
    </ligand>
</feature>
<comment type="function">
    <text evidence="8">Catalyzes the NADPH-dependent reduction of glutamyl-tRNA(Glu) to glutamate 1-semialdehyde (GSA).</text>
</comment>
<dbReference type="Pfam" id="PF00745">
    <property type="entry name" value="GlutR_dimer"/>
    <property type="match status" value="1"/>
</dbReference>
<dbReference type="InterPro" id="IPR015896">
    <property type="entry name" value="4pyrrol_synth_GluRdtase_dimer"/>
</dbReference>
<comment type="caution">
    <text evidence="13">The sequence shown here is derived from an EMBL/GenBank/DDBJ whole genome shotgun (WGS) entry which is preliminary data.</text>
</comment>
<evidence type="ECO:0000259" key="10">
    <source>
        <dbReference type="Pfam" id="PF00745"/>
    </source>
</evidence>
<feature type="binding site" evidence="8">
    <location>
        <begin position="111"/>
        <end position="113"/>
    </location>
    <ligand>
        <name>substrate</name>
    </ligand>
</feature>
<evidence type="ECO:0000256" key="8">
    <source>
        <dbReference type="HAMAP-Rule" id="MF_00087"/>
    </source>
</evidence>
<reference evidence="14" key="1">
    <citation type="journal article" date="2019" name="Int. J. Syst. Evol. Microbiol.">
        <title>The Global Catalogue of Microorganisms (GCM) 10K type strain sequencing project: providing services to taxonomists for standard genome sequencing and annotation.</title>
        <authorList>
            <consortium name="The Broad Institute Genomics Platform"/>
            <consortium name="The Broad Institute Genome Sequencing Center for Infectious Disease"/>
            <person name="Wu L."/>
            <person name="Ma J."/>
        </authorList>
    </citation>
    <scope>NUCLEOTIDE SEQUENCE [LARGE SCALE GENOMIC DNA]</scope>
    <source>
        <strain evidence="14">JCM 17805</strain>
    </source>
</reference>
<dbReference type="InterPro" id="IPR006151">
    <property type="entry name" value="Shikm_DH/Glu-tRNA_Rdtase"/>
</dbReference>
<feature type="site" description="Important for activity" evidence="8">
    <location>
        <position position="96"/>
    </location>
</feature>
<proteinExistence type="inferred from homology"/>
<feature type="domain" description="Tetrapyrrole biosynthesis glutamyl-tRNA reductase dimerisation" evidence="10">
    <location>
        <begin position="317"/>
        <end position="414"/>
    </location>
</feature>
<dbReference type="InterPro" id="IPR036343">
    <property type="entry name" value="GluRdtase_N_sf"/>
</dbReference>
<dbReference type="SUPFAM" id="SSF69075">
    <property type="entry name" value="Glutamyl tRNA-reductase dimerization domain"/>
    <property type="match status" value="1"/>
</dbReference>
<dbReference type="PANTHER" id="PTHR43013">
    <property type="entry name" value="GLUTAMYL-TRNA REDUCTASE"/>
    <property type="match status" value="1"/>
</dbReference>
<evidence type="ECO:0000256" key="1">
    <source>
        <dbReference type="ARBA" id="ARBA00005059"/>
    </source>
</evidence>
<feature type="binding site" evidence="8">
    <location>
        <position position="117"/>
    </location>
    <ligand>
        <name>substrate</name>
    </ligand>
</feature>
<accession>A0ABP8V6I2</accession>
<feature type="binding site" evidence="8">
    <location>
        <begin position="186"/>
        <end position="191"/>
    </location>
    <ligand>
        <name>NADP(+)</name>
        <dbReference type="ChEBI" id="CHEBI:58349"/>
    </ligand>
</feature>
<sequence>MGFLAVGINHQTAPVGLREQIAFSPEQLIPALQDALQLETVSEIAILSTCNRTELYCFGDVKPERLYLWLSDFHQINSHTLAQYAYAHTEEAAIQHIMRVACGLDSLVLGEPQILGQMKSAYAVAREAGATGTHLSRLFQGTFTTAKQVRTHTAIGENPVSVAYAAVTLSRQIFADLSDNTALLIGAGETIELVARHLKEQGIGNVIVANRTLERALKLAESVNGHAILLSDIPEELHKADIVIASTASQLPILGKGAVERALKKRRHAPIFMVDIAVPRDIEPEVGDLADVYLYTVDDLREVVEDNLRSRQEAAQAAEEIIAAGCDAFLKRIRAMDVVDILKSYREQAEIIRDHEINKALRLIQSGRPADQVLTQLARGLTNKLIHTPCVQLRKAGSEGDTASIALARDFFDLQIADTLEPTPIKPAPLQSRQATVWAVDPTPLSDVRPPKVKNH</sequence>
<dbReference type="Gene3D" id="3.40.50.720">
    <property type="entry name" value="NAD(P)-binding Rossmann-like Domain"/>
    <property type="match status" value="1"/>
</dbReference>
<dbReference type="Proteomes" id="UP001500604">
    <property type="component" value="Unassembled WGS sequence"/>
</dbReference>
<evidence type="ECO:0000256" key="4">
    <source>
        <dbReference type="ARBA" id="ARBA00022857"/>
    </source>
</evidence>
<dbReference type="NCBIfam" id="TIGR01035">
    <property type="entry name" value="hemA"/>
    <property type="match status" value="1"/>
</dbReference>
<feature type="domain" description="Quinate/shikimate 5-dehydrogenase/glutamyl-tRNA reductase" evidence="11">
    <location>
        <begin position="169"/>
        <end position="303"/>
    </location>
</feature>
<dbReference type="Pfam" id="PF01488">
    <property type="entry name" value="Shikimate_DH"/>
    <property type="match status" value="1"/>
</dbReference>
<evidence type="ECO:0000259" key="11">
    <source>
        <dbReference type="Pfam" id="PF01488"/>
    </source>
</evidence>
<evidence type="ECO:0000256" key="7">
    <source>
        <dbReference type="ARBA" id="ARBA00047464"/>
    </source>
</evidence>
<dbReference type="EC" id="1.2.1.70" evidence="3 8"/>
<feature type="binding site" evidence="8">
    <location>
        <begin position="49"/>
        <end position="52"/>
    </location>
    <ligand>
        <name>substrate</name>
    </ligand>
</feature>
<evidence type="ECO:0000313" key="13">
    <source>
        <dbReference type="EMBL" id="GAA4651858.1"/>
    </source>
</evidence>
<evidence type="ECO:0000256" key="3">
    <source>
        <dbReference type="ARBA" id="ARBA00012970"/>
    </source>
</evidence>
<dbReference type="PROSITE" id="PS00747">
    <property type="entry name" value="GLUTR"/>
    <property type="match status" value="1"/>
</dbReference>
<keyword evidence="4 8" id="KW-0521">NADP</keyword>
<keyword evidence="14" id="KW-1185">Reference proteome</keyword>
<dbReference type="InterPro" id="IPR015895">
    <property type="entry name" value="4pyrrol_synth_GluRdtase_N"/>
</dbReference>
<dbReference type="RefSeq" id="WP_345198315.1">
    <property type="nucleotide sequence ID" value="NZ_BAABFL010000464.1"/>
</dbReference>
<evidence type="ECO:0000313" key="14">
    <source>
        <dbReference type="Proteomes" id="UP001500604"/>
    </source>
</evidence>
<comment type="domain">
    <text evidence="8">Possesses an unusual extended V-shaped dimeric structure with each monomer consisting of three distinct domains arranged along a curved 'spinal' alpha-helix. The N-terminal catalytic domain specifically recognizes the glutamate moiety of the substrate. The second domain is the NADPH-binding domain, and the third C-terminal domain is responsible for dimerization.</text>
</comment>
<comment type="catalytic activity">
    <reaction evidence="7 8 9">
        <text>(S)-4-amino-5-oxopentanoate + tRNA(Glu) + NADP(+) = L-glutamyl-tRNA(Glu) + NADPH + H(+)</text>
        <dbReference type="Rhea" id="RHEA:12344"/>
        <dbReference type="Rhea" id="RHEA-COMP:9663"/>
        <dbReference type="Rhea" id="RHEA-COMP:9680"/>
        <dbReference type="ChEBI" id="CHEBI:15378"/>
        <dbReference type="ChEBI" id="CHEBI:57501"/>
        <dbReference type="ChEBI" id="CHEBI:57783"/>
        <dbReference type="ChEBI" id="CHEBI:58349"/>
        <dbReference type="ChEBI" id="CHEBI:78442"/>
        <dbReference type="ChEBI" id="CHEBI:78520"/>
        <dbReference type="EC" id="1.2.1.70"/>
    </reaction>
</comment>
<dbReference type="PANTHER" id="PTHR43013:SF1">
    <property type="entry name" value="GLUTAMYL-TRNA REDUCTASE"/>
    <property type="match status" value="1"/>
</dbReference>
<evidence type="ECO:0000256" key="5">
    <source>
        <dbReference type="ARBA" id="ARBA00023002"/>
    </source>
</evidence>
<dbReference type="InterPro" id="IPR036291">
    <property type="entry name" value="NAD(P)-bd_dom_sf"/>
</dbReference>
<dbReference type="SUPFAM" id="SSF69742">
    <property type="entry name" value="Glutamyl tRNA-reductase catalytic, N-terminal domain"/>
    <property type="match status" value="1"/>
</dbReference>
<dbReference type="EMBL" id="BAABFL010000464">
    <property type="protein sequence ID" value="GAA4651858.1"/>
    <property type="molecule type" value="Genomic_DNA"/>
</dbReference>
<comment type="miscellaneous">
    <text evidence="8">During catalysis, the active site Cys acts as a nucleophile attacking the alpha-carbonyl group of tRNA-bound glutamate with the formation of a thioester intermediate between enzyme and glutamate, and the concomitant release of tRNA(Glu). The thioester intermediate is finally reduced by direct hydride transfer from NADPH, to form the product GSA.</text>
</comment>
<keyword evidence="6 8" id="KW-0627">Porphyrin biosynthesis</keyword>
<comment type="similarity">
    <text evidence="2 8 9">Belongs to the glutamyl-tRNA reductase family.</text>
</comment>
<evidence type="ECO:0000256" key="9">
    <source>
        <dbReference type="RuleBase" id="RU000584"/>
    </source>
</evidence>